<evidence type="ECO:0000256" key="6">
    <source>
        <dbReference type="ARBA" id="ARBA00023136"/>
    </source>
</evidence>
<protein>
    <submittedName>
        <fullName evidence="9">Molybdate/tungstate transport system permease protein</fullName>
    </submittedName>
</protein>
<dbReference type="InterPro" id="IPR035906">
    <property type="entry name" value="MetI-like_sf"/>
</dbReference>
<evidence type="ECO:0000256" key="3">
    <source>
        <dbReference type="ARBA" id="ARBA00022475"/>
    </source>
</evidence>
<evidence type="ECO:0000256" key="7">
    <source>
        <dbReference type="RuleBase" id="RU363032"/>
    </source>
</evidence>
<keyword evidence="5 7" id="KW-1133">Transmembrane helix</keyword>
<evidence type="ECO:0000313" key="9">
    <source>
        <dbReference type="EMBL" id="RPF49430.1"/>
    </source>
</evidence>
<gene>
    <name evidence="9" type="ORF">EDD75_0241</name>
</gene>
<dbReference type="PANTHER" id="PTHR30183:SF3">
    <property type="entry name" value="MOLYBDENUM TRANSPORT SYSTEM PERMEASE PROTEIN MODB"/>
    <property type="match status" value="1"/>
</dbReference>
<feature type="transmembrane region" description="Helical" evidence="7">
    <location>
        <begin position="188"/>
        <end position="211"/>
    </location>
</feature>
<dbReference type="GO" id="GO:0005886">
    <property type="term" value="C:plasma membrane"/>
    <property type="evidence" value="ECO:0007669"/>
    <property type="project" value="UniProtKB-SubCell"/>
</dbReference>
<dbReference type="EMBL" id="RKRE01000001">
    <property type="protein sequence ID" value="RPF49430.1"/>
    <property type="molecule type" value="Genomic_DNA"/>
</dbReference>
<comment type="caution">
    <text evidence="9">The sequence shown here is derived from an EMBL/GenBank/DDBJ whole genome shotgun (WGS) entry which is preliminary data.</text>
</comment>
<comment type="subcellular location">
    <subcellularLocation>
        <location evidence="1 7">Cell membrane</location>
        <topology evidence="1 7">Multi-pass membrane protein</topology>
    </subcellularLocation>
</comment>
<evidence type="ECO:0000256" key="5">
    <source>
        <dbReference type="ARBA" id="ARBA00022989"/>
    </source>
</evidence>
<feature type="domain" description="ABC transmembrane type-1" evidence="8">
    <location>
        <begin position="51"/>
        <end position="250"/>
    </location>
</feature>
<keyword evidence="4 7" id="KW-0812">Transmembrane</keyword>
<dbReference type="SUPFAM" id="SSF161098">
    <property type="entry name" value="MetI-like"/>
    <property type="match status" value="1"/>
</dbReference>
<dbReference type="Gene3D" id="1.10.3720.10">
    <property type="entry name" value="MetI-like"/>
    <property type="match status" value="1"/>
</dbReference>
<dbReference type="PROSITE" id="PS50928">
    <property type="entry name" value="ABC_TM1"/>
    <property type="match status" value="1"/>
</dbReference>
<feature type="transmembrane region" description="Helical" evidence="7">
    <location>
        <begin position="130"/>
        <end position="150"/>
    </location>
</feature>
<keyword evidence="10" id="KW-1185">Reference proteome</keyword>
<keyword evidence="3" id="KW-1003">Cell membrane</keyword>
<comment type="similarity">
    <text evidence="7">Belongs to the binding-protein-dependent transport system permease family.</text>
</comment>
<evidence type="ECO:0000256" key="2">
    <source>
        <dbReference type="ARBA" id="ARBA00022448"/>
    </source>
</evidence>
<dbReference type="GO" id="GO:0055085">
    <property type="term" value="P:transmembrane transport"/>
    <property type="evidence" value="ECO:0007669"/>
    <property type="project" value="InterPro"/>
</dbReference>
<keyword evidence="2 7" id="KW-0813">Transport</keyword>
<dbReference type="InterPro" id="IPR000515">
    <property type="entry name" value="MetI-like"/>
</dbReference>
<organism evidence="9 10">
    <name type="scientific">Thermodesulfitimonas autotrophica</name>
    <dbReference type="NCBI Taxonomy" id="1894989"/>
    <lineage>
        <taxon>Bacteria</taxon>
        <taxon>Bacillati</taxon>
        <taxon>Bacillota</taxon>
        <taxon>Clostridia</taxon>
        <taxon>Thermoanaerobacterales</taxon>
        <taxon>Thermoanaerobacteraceae</taxon>
        <taxon>Thermodesulfitimonas</taxon>
    </lineage>
</organism>
<feature type="transmembrane region" description="Helical" evidence="7">
    <location>
        <begin position="231"/>
        <end position="255"/>
    </location>
</feature>
<sequence length="263" mass="28743">MRRLERIYWVSLGSGLAVLFFILFPILHTSLSTSPALLGRTLRDREVITAIFTSFFTATTTTFIATVWGVPFGYFLARQEFRGKRLVEAAVNIPVVIPHTVAGIVLLAVLSKNCWLGRMFSALGIEFVGTYAGIIIAMLFVSLPLLINAARDAFLAVPPRLENVARTLGATPTAVFFSVTLPLAWRGILTGMILTWARALSEFGAVIILAYHPLVAPTLIYERLESFGLTYAQPVAVVLILLALLLFLLLQLVAVKGEGHAKS</sequence>
<feature type="transmembrane region" description="Helical" evidence="7">
    <location>
        <begin position="47"/>
        <end position="77"/>
    </location>
</feature>
<evidence type="ECO:0000259" key="8">
    <source>
        <dbReference type="PROSITE" id="PS50928"/>
    </source>
</evidence>
<dbReference type="CDD" id="cd06261">
    <property type="entry name" value="TM_PBP2"/>
    <property type="match status" value="1"/>
</dbReference>
<keyword evidence="6 7" id="KW-0472">Membrane</keyword>
<dbReference type="PANTHER" id="PTHR30183">
    <property type="entry name" value="MOLYBDENUM TRANSPORT SYSTEM PERMEASE PROTEIN MODB"/>
    <property type="match status" value="1"/>
</dbReference>
<dbReference type="RefSeq" id="WP_123926854.1">
    <property type="nucleotide sequence ID" value="NZ_RKRE01000001.1"/>
</dbReference>
<accession>A0A3N5B1D1</accession>
<evidence type="ECO:0000256" key="1">
    <source>
        <dbReference type="ARBA" id="ARBA00004651"/>
    </source>
</evidence>
<dbReference type="AlphaFoldDB" id="A0A3N5B1D1"/>
<dbReference type="Proteomes" id="UP000282654">
    <property type="component" value="Unassembled WGS sequence"/>
</dbReference>
<evidence type="ECO:0000313" key="10">
    <source>
        <dbReference type="Proteomes" id="UP000282654"/>
    </source>
</evidence>
<evidence type="ECO:0000256" key="4">
    <source>
        <dbReference type="ARBA" id="ARBA00022692"/>
    </source>
</evidence>
<reference evidence="9 10" key="1">
    <citation type="submission" date="2018-11" db="EMBL/GenBank/DDBJ databases">
        <title>Genomic Encyclopedia of Type Strains, Phase IV (KMG-IV): sequencing the most valuable type-strain genomes for metagenomic binning, comparative biology and taxonomic classification.</title>
        <authorList>
            <person name="Goeker M."/>
        </authorList>
    </citation>
    <scope>NUCLEOTIDE SEQUENCE [LARGE SCALE GENOMIC DNA]</scope>
    <source>
        <strain evidence="9 10">DSM 102936</strain>
    </source>
</reference>
<name>A0A3N5B1D1_9THEO</name>
<dbReference type="Pfam" id="PF00528">
    <property type="entry name" value="BPD_transp_1"/>
    <property type="match status" value="1"/>
</dbReference>
<dbReference type="OrthoDB" id="9795403at2"/>
<proteinExistence type="inferred from homology"/>
<feature type="transmembrane region" description="Helical" evidence="7">
    <location>
        <begin position="7"/>
        <end position="27"/>
    </location>
</feature>
<feature type="transmembrane region" description="Helical" evidence="7">
    <location>
        <begin position="89"/>
        <end position="110"/>
    </location>
</feature>